<dbReference type="Proteomes" id="UP000679690">
    <property type="component" value="Unassembled WGS sequence"/>
</dbReference>
<evidence type="ECO:0008006" key="3">
    <source>
        <dbReference type="Google" id="ProtNLM"/>
    </source>
</evidence>
<dbReference type="EMBL" id="JAGFNS010000005">
    <property type="protein sequence ID" value="MBO3737838.1"/>
    <property type="molecule type" value="Genomic_DNA"/>
</dbReference>
<reference evidence="1 2" key="1">
    <citation type="submission" date="2021-03" db="EMBL/GenBank/DDBJ databases">
        <title>Actinoplanes flavus sp. nov., a novel actinomycete isolated from Coconut Palm rhizosphere soil.</title>
        <authorList>
            <person name="Luo X."/>
        </authorList>
    </citation>
    <scope>NUCLEOTIDE SEQUENCE [LARGE SCALE GENOMIC DNA]</scope>
    <source>
        <strain evidence="1 2">NEAU-H7</strain>
    </source>
</reference>
<protein>
    <recommendedName>
        <fullName evidence="3">PilZ domain-containing protein</fullName>
    </recommendedName>
</protein>
<organism evidence="1 2">
    <name type="scientific">Actinoplanes flavus</name>
    <dbReference type="NCBI Taxonomy" id="2820290"/>
    <lineage>
        <taxon>Bacteria</taxon>
        <taxon>Bacillati</taxon>
        <taxon>Actinomycetota</taxon>
        <taxon>Actinomycetes</taxon>
        <taxon>Micromonosporales</taxon>
        <taxon>Micromonosporaceae</taxon>
        <taxon>Actinoplanes</taxon>
    </lineage>
</organism>
<keyword evidence="2" id="KW-1185">Reference proteome</keyword>
<evidence type="ECO:0000313" key="2">
    <source>
        <dbReference type="Proteomes" id="UP000679690"/>
    </source>
</evidence>
<evidence type="ECO:0000313" key="1">
    <source>
        <dbReference type="EMBL" id="MBO3737838.1"/>
    </source>
</evidence>
<comment type="caution">
    <text evidence="1">The sequence shown here is derived from an EMBL/GenBank/DDBJ whole genome shotgun (WGS) entry which is preliminary data.</text>
</comment>
<accession>A0ABS3UJA9</accession>
<dbReference type="RefSeq" id="WP_208467033.1">
    <property type="nucleotide sequence ID" value="NZ_JAGFNS010000005.1"/>
</dbReference>
<sequence length="196" mass="21106">MITVPAGSSLTMRCPDTQPIVLVSLAEVSAPFLAELPPIPVLSLDGPGVRRIGVLELVTASGVTWVEAELRNDQLTVIGDAPTDVVQRRAAARRPGNYPAIGTAEIETIDGRQRIPITGRVEDISTDGLLLRATADDNLPALPYGIERTLLHITMPWGEMTATITTVDQRADLLRGTFEWIDPSGATELARFCLGR</sequence>
<proteinExistence type="predicted"/>
<gene>
    <name evidence="1" type="ORF">J5X75_09920</name>
</gene>
<name>A0ABS3UJA9_9ACTN</name>